<name>A0AAV4QIB6_9ARAC</name>
<dbReference type="EMBL" id="BPLQ01004681">
    <property type="protein sequence ID" value="GIY09803.1"/>
    <property type="molecule type" value="Genomic_DNA"/>
</dbReference>
<evidence type="ECO:0000313" key="2">
    <source>
        <dbReference type="Proteomes" id="UP001054837"/>
    </source>
</evidence>
<accession>A0AAV4QIB6</accession>
<dbReference type="AlphaFoldDB" id="A0AAV4QIB6"/>
<protein>
    <submittedName>
        <fullName evidence="1">Uncharacterized protein</fullName>
    </submittedName>
</protein>
<organism evidence="1 2">
    <name type="scientific">Caerostris darwini</name>
    <dbReference type="NCBI Taxonomy" id="1538125"/>
    <lineage>
        <taxon>Eukaryota</taxon>
        <taxon>Metazoa</taxon>
        <taxon>Ecdysozoa</taxon>
        <taxon>Arthropoda</taxon>
        <taxon>Chelicerata</taxon>
        <taxon>Arachnida</taxon>
        <taxon>Araneae</taxon>
        <taxon>Araneomorphae</taxon>
        <taxon>Entelegynae</taxon>
        <taxon>Araneoidea</taxon>
        <taxon>Araneidae</taxon>
        <taxon>Caerostris</taxon>
    </lineage>
</organism>
<dbReference type="Proteomes" id="UP001054837">
    <property type="component" value="Unassembled WGS sequence"/>
</dbReference>
<keyword evidence="2" id="KW-1185">Reference proteome</keyword>
<proteinExistence type="predicted"/>
<sequence>MEAAIGVALQFGAAPLSRVSFPRPSIGICDEHICNKNTICAKPWRLCKTIWAIDAIYLEQIDGVKDLEAAREGVNFVIAPLPYTLPGSSNIWISGSRRGVGCRGRDATNNEDWRLSPRFSIPG</sequence>
<gene>
    <name evidence="1" type="ORF">CDAR_204131</name>
</gene>
<comment type="caution">
    <text evidence="1">The sequence shown here is derived from an EMBL/GenBank/DDBJ whole genome shotgun (WGS) entry which is preliminary data.</text>
</comment>
<evidence type="ECO:0000313" key="1">
    <source>
        <dbReference type="EMBL" id="GIY09803.1"/>
    </source>
</evidence>
<reference evidence="1 2" key="1">
    <citation type="submission" date="2021-06" db="EMBL/GenBank/DDBJ databases">
        <title>Caerostris darwini draft genome.</title>
        <authorList>
            <person name="Kono N."/>
            <person name="Arakawa K."/>
        </authorList>
    </citation>
    <scope>NUCLEOTIDE SEQUENCE [LARGE SCALE GENOMIC DNA]</scope>
</reference>